<reference evidence="2 3" key="1">
    <citation type="journal article" date="2021" name="Sci. Rep.">
        <title>The distribution of antibiotic resistance genes in chicken gut microbiota commensals.</title>
        <authorList>
            <person name="Juricova H."/>
            <person name="Matiasovicova J."/>
            <person name="Kubasova T."/>
            <person name="Cejkova D."/>
            <person name="Rychlik I."/>
        </authorList>
    </citation>
    <scope>NUCLEOTIDE SEQUENCE [LARGE SCALE GENOMIC DNA]</scope>
    <source>
        <strain evidence="2 3">An829</strain>
    </source>
</reference>
<dbReference type="InterPro" id="IPR006311">
    <property type="entry name" value="TAT_signal"/>
</dbReference>
<name>A0ABS2DSL3_9BURK</name>
<organism evidence="2 3">
    <name type="scientific">Sutterella massiliensis</name>
    <dbReference type="NCBI Taxonomy" id="1816689"/>
    <lineage>
        <taxon>Bacteria</taxon>
        <taxon>Pseudomonadati</taxon>
        <taxon>Pseudomonadota</taxon>
        <taxon>Betaproteobacteria</taxon>
        <taxon>Burkholderiales</taxon>
        <taxon>Sutterellaceae</taxon>
        <taxon>Sutterella</taxon>
    </lineage>
</organism>
<dbReference type="RefSeq" id="WP_205103001.1">
    <property type="nucleotide sequence ID" value="NZ_JACJJC010000010.1"/>
</dbReference>
<dbReference type="Proteomes" id="UP000715095">
    <property type="component" value="Unassembled WGS sequence"/>
</dbReference>
<evidence type="ECO:0000313" key="2">
    <source>
        <dbReference type="EMBL" id="MBM6704331.1"/>
    </source>
</evidence>
<comment type="caution">
    <text evidence="2">The sequence shown here is derived from an EMBL/GenBank/DDBJ whole genome shotgun (WGS) entry which is preliminary data.</text>
</comment>
<dbReference type="EMBL" id="JACJJC010000010">
    <property type="protein sequence ID" value="MBM6704331.1"/>
    <property type="molecule type" value="Genomic_DNA"/>
</dbReference>
<protein>
    <submittedName>
        <fullName evidence="2">DUF362 domain-containing protein</fullName>
    </submittedName>
</protein>
<accession>A0ABS2DSL3</accession>
<feature type="domain" description="DUF362" evidence="1">
    <location>
        <begin position="124"/>
        <end position="278"/>
    </location>
</feature>
<dbReference type="Pfam" id="PF04015">
    <property type="entry name" value="DUF362"/>
    <property type="match status" value="1"/>
</dbReference>
<dbReference type="PROSITE" id="PS51318">
    <property type="entry name" value="TAT"/>
    <property type="match status" value="1"/>
</dbReference>
<gene>
    <name evidence="2" type="ORF">H6A60_07525</name>
</gene>
<dbReference type="InterPro" id="IPR007160">
    <property type="entry name" value="DUF362"/>
</dbReference>
<keyword evidence="3" id="KW-1185">Reference proteome</keyword>
<proteinExistence type="predicted"/>
<sequence length="322" mass="34434">MSGSSKLSRRDFAVRSAALLAGAALASRVRAAGAGRADSAAAPVVYYAREASAANFIAIFDRLRRDAGLETVKGRIGIKLHGDEVSKNRALWQALQAHVPGSFYVECNYASLYPGGRGNTAGNIEAIANAGVPREQIDVLDRDKQYRDVPIRDARWLKSISTPTALLDEYGLVAVTANFKLDSFAGYSGALKNVGIGLAGSYGKTAVHGEDVARDADFFRRLAEAGKGIAEAMRGRLLYINVLTDISPEPLEGVKLSTGNLGIVGSLDLTAADQAALDLVYGLKPEAYDAYPEDVKIERGFLQLELLESIGFGSRSYRLETS</sequence>
<evidence type="ECO:0000259" key="1">
    <source>
        <dbReference type="Pfam" id="PF04015"/>
    </source>
</evidence>
<evidence type="ECO:0000313" key="3">
    <source>
        <dbReference type="Proteomes" id="UP000715095"/>
    </source>
</evidence>